<dbReference type="SUPFAM" id="SSF49785">
    <property type="entry name" value="Galactose-binding domain-like"/>
    <property type="match status" value="1"/>
</dbReference>
<evidence type="ECO:0000313" key="2">
    <source>
        <dbReference type="Proteomes" id="UP001057134"/>
    </source>
</evidence>
<dbReference type="Proteomes" id="UP001057134">
    <property type="component" value="Chromosome"/>
</dbReference>
<dbReference type="PANTHER" id="PTHR36848">
    <property type="entry name" value="DNA-BINDING PROTEIN (PUTATIVE SECRETED PROTEIN)-RELATED"/>
    <property type="match status" value="1"/>
</dbReference>
<evidence type="ECO:0000313" key="1">
    <source>
        <dbReference type="EMBL" id="UQZ86379.1"/>
    </source>
</evidence>
<dbReference type="RefSeq" id="WP_249861922.1">
    <property type="nucleotide sequence ID" value="NZ_CP027059.1"/>
</dbReference>
<name>A0ABY4RUT1_9BACL</name>
<dbReference type="Pfam" id="PF17132">
    <property type="entry name" value="Glyco_hydro_106"/>
    <property type="match status" value="1"/>
</dbReference>
<protein>
    <recommendedName>
        <fullName evidence="3">Glycosyl hydrolases family 2 sugar binding domain-containing protein</fullName>
    </recommendedName>
</protein>
<reference evidence="1" key="1">
    <citation type="submission" date="2018-02" db="EMBL/GenBank/DDBJ databases">
        <authorList>
            <person name="Kim S.-K."/>
            <person name="Jung H.-I."/>
            <person name="Lee S.-W."/>
        </authorList>
    </citation>
    <scope>NUCLEOTIDE SEQUENCE</scope>
    <source>
        <strain evidence="1">SK3146</strain>
    </source>
</reference>
<evidence type="ECO:0008006" key="3">
    <source>
        <dbReference type="Google" id="ProtNLM"/>
    </source>
</evidence>
<gene>
    <name evidence="1" type="ORF">SK3146_05672</name>
</gene>
<dbReference type="PANTHER" id="PTHR36848:SF2">
    <property type="entry name" value="SECRETED PROTEIN"/>
    <property type="match status" value="1"/>
</dbReference>
<dbReference type="EMBL" id="CP027059">
    <property type="protein sequence ID" value="UQZ86379.1"/>
    <property type="molecule type" value="Genomic_DNA"/>
</dbReference>
<keyword evidence="2" id="KW-1185">Reference proteome</keyword>
<sequence>MQLANNENVDERDLAWLWYDSDTNTEDYVRRQYQKAVQRQLAVAFYEPLFAFCEANGVALCGHPMNPDDYGLLAYFHIPGQDIVLKQLLPGHCNALTGPDSTQGKCSSDAARHSGKRRNSNECFGGYGWSLTVSDMKWIMDWLFIRGVNVLHPHAFYYSVRGERSGERPPDVGPHNLWWPHFKRIAEYIKRMCWMNTDSCNSAEVAILTDEYHLSWRAAKPLYQAQIEFNYISEHEVMRSKLDKLEGTMNLGCNRYRVLILPEDYRISAAMSDILLQLQLGGVSILGYMCKIPHLKMCSVATDEGEFVKLVDLNIPRKMLLEPPCSDMRASMLKKGKTTFVMVMNEGQESYEGMIRFPGMISARYEIWDAWNGSIKPADSSIRGDEGISLKLGKRECLVVVIDTEAASIGSTQLDEASRGQDYQYSSISCNEITVPFDQAWMCYGLPCGPVRVKRFGSWAEYAGCENFSGTVRYFNRFHINDLSDQYVLDCGQVGDFMEVRVNKKHVDVRFWEPYEVNITDWLNPGVNLIDILVSNSMANHYEKVGRASGLLTGVRMRRIISNNKKYGGFYES</sequence>
<dbReference type="Gene3D" id="2.60.120.260">
    <property type="entry name" value="Galactose-binding domain-like"/>
    <property type="match status" value="1"/>
</dbReference>
<organism evidence="1 2">
    <name type="scientific">Paenibacillus konkukensis</name>
    <dbReference type="NCBI Taxonomy" id="2020716"/>
    <lineage>
        <taxon>Bacteria</taxon>
        <taxon>Bacillati</taxon>
        <taxon>Bacillota</taxon>
        <taxon>Bacilli</taxon>
        <taxon>Bacillales</taxon>
        <taxon>Paenibacillaceae</taxon>
        <taxon>Paenibacillus</taxon>
    </lineage>
</organism>
<dbReference type="InterPro" id="IPR053161">
    <property type="entry name" value="Ulvan_degrading_GH"/>
</dbReference>
<dbReference type="NCBIfam" id="NF045579">
    <property type="entry name" value="rhamnoside_JR"/>
    <property type="match status" value="1"/>
</dbReference>
<accession>A0ABY4RUT1</accession>
<dbReference type="InterPro" id="IPR008979">
    <property type="entry name" value="Galactose-bd-like_sf"/>
</dbReference>
<reference evidence="1" key="2">
    <citation type="journal article" date="2021" name="J Anim Sci Technol">
        <title>Complete genome sequence of Paenibacillus konkukensis sp. nov. SK3146 as a potential probiotic strain.</title>
        <authorList>
            <person name="Jung H.I."/>
            <person name="Park S."/>
            <person name="Niu K.M."/>
            <person name="Lee S.W."/>
            <person name="Kothari D."/>
            <person name="Yi K.J."/>
            <person name="Kim S.K."/>
        </authorList>
    </citation>
    <scope>NUCLEOTIDE SEQUENCE</scope>
    <source>
        <strain evidence="1">SK3146</strain>
    </source>
</reference>
<proteinExistence type="predicted"/>